<evidence type="ECO:0000256" key="1">
    <source>
        <dbReference type="SAM" id="Coils"/>
    </source>
</evidence>
<feature type="region of interest" description="Disordered" evidence="2">
    <location>
        <begin position="211"/>
        <end position="231"/>
    </location>
</feature>
<reference evidence="4" key="1">
    <citation type="submission" date="2017-03" db="EMBL/GenBank/DDBJ databases">
        <title>Phytopthora megakarya and P. palmivora, two closely related causual agents of cacao black pod achieved similar genome size and gene model numbers by different mechanisms.</title>
        <authorList>
            <person name="Ali S."/>
            <person name="Shao J."/>
            <person name="Larry D.J."/>
            <person name="Kronmiller B."/>
            <person name="Shen D."/>
            <person name="Strem M.D."/>
            <person name="Melnick R.L."/>
            <person name="Guiltinan M.J."/>
            <person name="Tyler B.M."/>
            <person name="Meinhardt L.W."/>
            <person name="Bailey B.A."/>
        </authorList>
    </citation>
    <scope>NUCLEOTIDE SEQUENCE [LARGE SCALE GENOMIC DNA]</scope>
    <source>
        <strain evidence="4">zdho120</strain>
    </source>
</reference>
<dbReference type="AlphaFoldDB" id="A0A225VNI1"/>
<evidence type="ECO:0000313" key="3">
    <source>
        <dbReference type="EMBL" id="OWZ06458.1"/>
    </source>
</evidence>
<dbReference type="Gene3D" id="1.10.287.1490">
    <property type="match status" value="1"/>
</dbReference>
<comment type="caution">
    <text evidence="3">The sequence shown here is derived from an EMBL/GenBank/DDBJ whole genome shotgun (WGS) entry which is preliminary data.</text>
</comment>
<dbReference type="EMBL" id="NBNE01003952">
    <property type="protein sequence ID" value="OWZ06458.1"/>
    <property type="molecule type" value="Genomic_DNA"/>
</dbReference>
<evidence type="ECO:0000313" key="4">
    <source>
        <dbReference type="Proteomes" id="UP000198211"/>
    </source>
</evidence>
<keyword evidence="4" id="KW-1185">Reference proteome</keyword>
<feature type="coiled-coil region" evidence="1">
    <location>
        <begin position="156"/>
        <end position="183"/>
    </location>
</feature>
<organism evidence="3 4">
    <name type="scientific">Phytophthora megakarya</name>
    <dbReference type="NCBI Taxonomy" id="4795"/>
    <lineage>
        <taxon>Eukaryota</taxon>
        <taxon>Sar</taxon>
        <taxon>Stramenopiles</taxon>
        <taxon>Oomycota</taxon>
        <taxon>Peronosporomycetes</taxon>
        <taxon>Peronosporales</taxon>
        <taxon>Peronosporaceae</taxon>
        <taxon>Phytophthora</taxon>
    </lineage>
</organism>
<feature type="non-terminal residue" evidence="3">
    <location>
        <position position="1"/>
    </location>
</feature>
<feature type="region of interest" description="Disordered" evidence="2">
    <location>
        <begin position="1"/>
        <end position="59"/>
    </location>
</feature>
<protein>
    <submittedName>
        <fullName evidence="3">Lipid binding protein</fullName>
    </submittedName>
</protein>
<evidence type="ECO:0000256" key="2">
    <source>
        <dbReference type="SAM" id="MobiDB-lite"/>
    </source>
</evidence>
<gene>
    <name evidence="3" type="ORF">PHMEG_00021284</name>
</gene>
<dbReference type="OrthoDB" id="129892at2759"/>
<accession>A0A225VNI1</accession>
<feature type="compositionally biased region" description="Basic residues" evidence="2">
    <location>
        <begin position="43"/>
        <end position="52"/>
    </location>
</feature>
<keyword evidence="1" id="KW-0175">Coiled coil</keyword>
<name>A0A225VNI1_9STRA</name>
<feature type="compositionally biased region" description="Polar residues" evidence="2">
    <location>
        <begin position="10"/>
        <end position="26"/>
    </location>
</feature>
<dbReference type="Proteomes" id="UP000198211">
    <property type="component" value="Unassembled WGS sequence"/>
</dbReference>
<proteinExistence type="predicted"/>
<sequence length="251" mass="28168">LDVLPFNPLPANSVNQTGSNPVSSSIPTPPDLPQSTASDRPRHSTISRRSHSHTTERDRRVATLESVLHQNKRARDRLVRDGDYLDLQVRQLRCDIQAMEVLQRGLQDEITRLETEISTLAHDAGNDHDSLRAQVLQLRTERNDFERHTISARQDLHHTEADRNRLRQEATQAGDEIWDLQEQVSVLERATDDARSESTTALASYNRISSRLTQPQPDHGGESVLGGSTRQALADRDRGLADLALARATLM</sequence>